<accession>A0A5A7Q130</accession>
<dbReference type="GO" id="GO:0016798">
    <property type="term" value="F:hydrolase activity, acting on glycosyl bonds"/>
    <property type="evidence" value="ECO:0007669"/>
    <property type="project" value="InterPro"/>
</dbReference>
<name>A0A5A7Q130_STRAF</name>
<evidence type="ECO:0000313" key="2">
    <source>
        <dbReference type="Proteomes" id="UP000325081"/>
    </source>
</evidence>
<comment type="caution">
    <text evidence="1">The sequence shown here is derived from an EMBL/GenBank/DDBJ whole genome shotgun (WGS) entry which is preliminary data.</text>
</comment>
<sequence>SKSNALTGRIEFYIVIINTFVDAFVGNDSDVLGRNLNPSALNNESHVFKELRDAIYFSRNPAVVSWVGEGGGVWNSGRENVLGSARASTDLRHKDILQAVINW</sequence>
<evidence type="ECO:0000313" key="1">
    <source>
        <dbReference type="EMBL" id="GER38843.1"/>
    </source>
</evidence>
<dbReference type="Pfam" id="PF03662">
    <property type="entry name" value="Glyco_hydro_79n"/>
    <property type="match status" value="1"/>
</dbReference>
<organism evidence="1 2">
    <name type="scientific">Striga asiatica</name>
    <name type="common">Asiatic witchweed</name>
    <name type="synonym">Buchnera asiatica</name>
    <dbReference type="NCBI Taxonomy" id="4170"/>
    <lineage>
        <taxon>Eukaryota</taxon>
        <taxon>Viridiplantae</taxon>
        <taxon>Streptophyta</taxon>
        <taxon>Embryophyta</taxon>
        <taxon>Tracheophyta</taxon>
        <taxon>Spermatophyta</taxon>
        <taxon>Magnoliopsida</taxon>
        <taxon>eudicotyledons</taxon>
        <taxon>Gunneridae</taxon>
        <taxon>Pentapetalae</taxon>
        <taxon>asterids</taxon>
        <taxon>lamiids</taxon>
        <taxon>Lamiales</taxon>
        <taxon>Orobanchaceae</taxon>
        <taxon>Buchnereae</taxon>
        <taxon>Striga</taxon>
    </lineage>
</organism>
<dbReference type="GO" id="GO:0016020">
    <property type="term" value="C:membrane"/>
    <property type="evidence" value="ECO:0007669"/>
    <property type="project" value="InterPro"/>
</dbReference>
<dbReference type="EMBL" id="BKCP01005539">
    <property type="protein sequence ID" value="GER38843.1"/>
    <property type="molecule type" value="Genomic_DNA"/>
</dbReference>
<dbReference type="Proteomes" id="UP000325081">
    <property type="component" value="Unassembled WGS sequence"/>
</dbReference>
<gene>
    <name evidence="1" type="ORF">STAS_15386</name>
</gene>
<proteinExistence type="predicted"/>
<feature type="non-terminal residue" evidence="1">
    <location>
        <position position="103"/>
    </location>
</feature>
<keyword evidence="2" id="KW-1185">Reference proteome</keyword>
<protein>
    <submittedName>
        <fullName evidence="1">Glucuronidase 3</fullName>
    </submittedName>
</protein>
<reference evidence="2" key="1">
    <citation type="journal article" date="2019" name="Curr. Biol.">
        <title>Genome Sequence of Striga asiatica Provides Insight into the Evolution of Plant Parasitism.</title>
        <authorList>
            <person name="Yoshida S."/>
            <person name="Kim S."/>
            <person name="Wafula E.K."/>
            <person name="Tanskanen J."/>
            <person name="Kim Y.M."/>
            <person name="Honaas L."/>
            <person name="Yang Z."/>
            <person name="Spallek T."/>
            <person name="Conn C.E."/>
            <person name="Ichihashi Y."/>
            <person name="Cheong K."/>
            <person name="Cui S."/>
            <person name="Der J.P."/>
            <person name="Gundlach H."/>
            <person name="Jiao Y."/>
            <person name="Hori C."/>
            <person name="Ishida J.K."/>
            <person name="Kasahara H."/>
            <person name="Kiba T."/>
            <person name="Kim M.S."/>
            <person name="Koo N."/>
            <person name="Laohavisit A."/>
            <person name="Lee Y.H."/>
            <person name="Lumba S."/>
            <person name="McCourt P."/>
            <person name="Mortimer J.C."/>
            <person name="Mutuku J.M."/>
            <person name="Nomura T."/>
            <person name="Sasaki-Sekimoto Y."/>
            <person name="Seto Y."/>
            <person name="Wang Y."/>
            <person name="Wakatake T."/>
            <person name="Sakakibara H."/>
            <person name="Demura T."/>
            <person name="Yamaguchi S."/>
            <person name="Yoneyama K."/>
            <person name="Manabe R.I."/>
            <person name="Nelson D.C."/>
            <person name="Schulman A.H."/>
            <person name="Timko M.P."/>
            <person name="dePamphilis C.W."/>
            <person name="Choi D."/>
            <person name="Shirasu K."/>
        </authorList>
    </citation>
    <scope>NUCLEOTIDE SEQUENCE [LARGE SCALE GENOMIC DNA]</scope>
    <source>
        <strain evidence="2">cv. UVA1</strain>
    </source>
</reference>
<dbReference type="InterPro" id="IPR005199">
    <property type="entry name" value="Glyco_hydro_79"/>
</dbReference>
<dbReference type="AlphaFoldDB" id="A0A5A7Q130"/>
<feature type="non-terminal residue" evidence="1">
    <location>
        <position position="1"/>
    </location>
</feature>